<dbReference type="RefSeq" id="WP_043918459.1">
    <property type="nucleotide sequence ID" value="NZ_FZPF01000003.1"/>
</dbReference>
<dbReference type="AlphaFoldDB" id="A0A0D1EIB9"/>
<organism evidence="2 3">
    <name type="scientific">Jannaschia aquimarina</name>
    <dbReference type="NCBI Taxonomy" id="935700"/>
    <lineage>
        <taxon>Bacteria</taxon>
        <taxon>Pseudomonadati</taxon>
        <taxon>Pseudomonadota</taxon>
        <taxon>Alphaproteobacteria</taxon>
        <taxon>Rhodobacterales</taxon>
        <taxon>Roseobacteraceae</taxon>
        <taxon>Jannaschia</taxon>
    </lineage>
</organism>
<evidence type="ECO:0000313" key="2">
    <source>
        <dbReference type="EMBL" id="KIT16661.1"/>
    </source>
</evidence>
<dbReference type="EMBL" id="JYFE01000028">
    <property type="protein sequence ID" value="KIT16661.1"/>
    <property type="molecule type" value="Genomic_DNA"/>
</dbReference>
<evidence type="ECO:0000313" key="3">
    <source>
        <dbReference type="Proteomes" id="UP000032232"/>
    </source>
</evidence>
<reference evidence="2 3" key="1">
    <citation type="submission" date="2015-02" db="EMBL/GenBank/DDBJ databases">
        <title>Genome Sequence of Jannaschia aquimarina DSM28248, a member of the Roseobacter clade.</title>
        <authorList>
            <person name="Voget S."/>
            <person name="Daniel R."/>
        </authorList>
    </citation>
    <scope>NUCLEOTIDE SEQUENCE [LARGE SCALE GENOMIC DNA]</scope>
    <source>
        <strain evidence="2 3">GSW-M26</strain>
    </source>
</reference>
<dbReference type="STRING" id="935700.jaqu_16280"/>
<proteinExistence type="predicted"/>
<feature type="domain" description="DnaJ homologue subfamily C member 28 conserved" evidence="1">
    <location>
        <begin position="7"/>
        <end position="74"/>
    </location>
</feature>
<protein>
    <recommendedName>
        <fullName evidence="1">DnaJ homologue subfamily C member 28 conserved domain-containing protein</fullName>
    </recommendedName>
</protein>
<sequence length="109" mass="12128">MGTLRYLAERLIGRAEAEGDLRGLKGEGQPLPQPEGGAFVDPVEAAGFRIMAREGALPPEVILAQQANALRAELKDESDPEARKALMRRLADIEMRRAMRMEGRRRGRF</sequence>
<dbReference type="InterPro" id="IPR018961">
    <property type="entry name" value="DnaJ_homolog_subfam-C_membr-28"/>
</dbReference>
<accession>A0A0D1EIB9</accession>
<evidence type="ECO:0000259" key="1">
    <source>
        <dbReference type="Pfam" id="PF09350"/>
    </source>
</evidence>
<dbReference type="PATRIC" id="fig|935700.4.peg.1686"/>
<dbReference type="OrthoDB" id="8448455at2"/>
<dbReference type="Pfam" id="PF09350">
    <property type="entry name" value="DJC28_CD"/>
    <property type="match status" value="1"/>
</dbReference>
<dbReference type="Proteomes" id="UP000032232">
    <property type="component" value="Unassembled WGS sequence"/>
</dbReference>
<name>A0A0D1EIB9_9RHOB</name>
<gene>
    <name evidence="2" type="ORF">jaqu_16280</name>
</gene>
<keyword evidence="3" id="KW-1185">Reference proteome</keyword>
<comment type="caution">
    <text evidence="2">The sequence shown here is derived from an EMBL/GenBank/DDBJ whole genome shotgun (WGS) entry which is preliminary data.</text>
</comment>